<dbReference type="AlphaFoldDB" id="A0A2X1QEI8"/>
<proteinExistence type="inferred from homology"/>
<dbReference type="SUPFAM" id="SSF52518">
    <property type="entry name" value="Thiamin diphosphate-binding fold (THDP-binding)"/>
    <property type="match status" value="1"/>
</dbReference>
<dbReference type="CDD" id="cd07034">
    <property type="entry name" value="TPP_PYR_PFOR_IOR-alpha_like"/>
    <property type="match status" value="1"/>
</dbReference>
<reference evidence="11 12" key="1">
    <citation type="submission" date="2018-06" db="EMBL/GenBank/DDBJ databases">
        <authorList>
            <consortium name="Pathogen Informatics"/>
            <person name="Doyle S."/>
        </authorList>
    </citation>
    <scope>NUCLEOTIDE SEQUENCE [LARGE SCALE GENOMIC DNA]</scope>
    <source>
        <strain evidence="11 12">NCTC9601</strain>
    </source>
</reference>
<feature type="domain" description="Pyruvate flavodoxin/ferredoxin oxidoreductase pyrimidine binding" evidence="9">
    <location>
        <begin position="13"/>
        <end position="243"/>
    </location>
</feature>
<keyword evidence="8" id="KW-0411">Iron-sulfur</keyword>
<dbReference type="GO" id="GO:0006979">
    <property type="term" value="P:response to oxidative stress"/>
    <property type="evidence" value="ECO:0007669"/>
    <property type="project" value="TreeGrafter"/>
</dbReference>
<dbReference type="InterPro" id="IPR029061">
    <property type="entry name" value="THDP-binding"/>
</dbReference>
<dbReference type="GO" id="GO:0019164">
    <property type="term" value="F:pyruvate synthase activity"/>
    <property type="evidence" value="ECO:0007669"/>
    <property type="project" value="UniProtKB-EC"/>
</dbReference>
<comment type="similarity">
    <text evidence="1">Belongs to the pyruvate:ferredoxin/flavodoxin oxidoreductase family.</text>
</comment>
<organism evidence="11 12">
    <name type="scientific">Klebsiella pneumoniae</name>
    <dbReference type="NCBI Taxonomy" id="573"/>
    <lineage>
        <taxon>Bacteria</taxon>
        <taxon>Pseudomonadati</taxon>
        <taxon>Pseudomonadota</taxon>
        <taxon>Gammaproteobacteria</taxon>
        <taxon>Enterobacterales</taxon>
        <taxon>Enterobacteriaceae</taxon>
        <taxon>Klebsiella/Raoultella group</taxon>
        <taxon>Klebsiella</taxon>
        <taxon>Klebsiella pneumoniae complex</taxon>
    </lineage>
</organism>
<dbReference type="EMBL" id="UASN01000008">
    <property type="protein sequence ID" value="SPX53188.1"/>
    <property type="molecule type" value="Genomic_DNA"/>
</dbReference>
<dbReference type="Pfam" id="PF17147">
    <property type="entry name" value="PFOR_II"/>
    <property type="match status" value="1"/>
</dbReference>
<dbReference type="Proteomes" id="UP000251123">
    <property type="component" value="Unassembled WGS sequence"/>
</dbReference>
<dbReference type="InterPro" id="IPR002880">
    <property type="entry name" value="Pyrv_Fd/Flavodoxin_OxRdtase_N"/>
</dbReference>
<evidence type="ECO:0000256" key="5">
    <source>
        <dbReference type="ARBA" id="ARBA00022982"/>
    </source>
</evidence>
<evidence type="ECO:0000313" key="12">
    <source>
        <dbReference type="Proteomes" id="UP000251123"/>
    </source>
</evidence>
<evidence type="ECO:0000256" key="8">
    <source>
        <dbReference type="ARBA" id="ARBA00023014"/>
    </source>
</evidence>
<keyword evidence="4" id="KW-0479">Metal-binding</keyword>
<protein>
    <submittedName>
        <fullName evidence="11">Pyruvate-flavodoxin oxidoreductase</fullName>
        <ecNumber evidence="11">1.2.7.1</ecNumber>
    </submittedName>
</protein>
<keyword evidence="2" id="KW-0813">Transport</keyword>
<dbReference type="SUPFAM" id="SSF52922">
    <property type="entry name" value="TK C-terminal domain-like"/>
    <property type="match status" value="1"/>
</dbReference>
<dbReference type="FunFam" id="3.40.50.920:FF:000007">
    <property type="entry name" value="Pyruvate:ferredoxin (Flavodoxin) oxidoreductase"/>
    <property type="match status" value="1"/>
</dbReference>
<keyword evidence="5" id="KW-0249">Electron transport</keyword>
<dbReference type="InterPro" id="IPR050722">
    <property type="entry name" value="Pyruvate:ferred/Flavod_OxRd"/>
</dbReference>
<keyword evidence="7" id="KW-0408">Iron</keyword>
<feature type="domain" description="Pyruvate:ferredoxin oxidoreductase core" evidence="10">
    <location>
        <begin position="265"/>
        <end position="347"/>
    </location>
</feature>
<gene>
    <name evidence="11" type="primary">porA</name>
    <name evidence="11" type="ORF">NCTC9601_00721</name>
</gene>
<dbReference type="InterPro" id="IPR033412">
    <property type="entry name" value="PFOR_II"/>
</dbReference>
<dbReference type="EC" id="1.2.7.1" evidence="11"/>
<evidence type="ECO:0000256" key="7">
    <source>
        <dbReference type="ARBA" id="ARBA00023004"/>
    </source>
</evidence>
<dbReference type="Gene3D" id="3.40.50.920">
    <property type="match status" value="1"/>
</dbReference>
<sequence length="455" mass="49304">MITIDGNGAVASVAFRTSEVIAIYPITPSSTMAEQADAWAGNGLKNVWGDVPRVVEMQSEAGAIGAVHGALQTGALSTSFTSSQGLLLMIPTLYKLAGQLMPFVLHVAARTVATHALSIFGDHSDVMAVRQTGCAMLCASSVQEAQDFALISHIATLQSRVPFIHFFDGFRTSHEINKIAPLADDTIRALLPQDKIAEHRQRALNPEHPVIRGTSANPDTYFQSREATNPWYDAVYDHVEKAMDDFAAATGRQYKPFEFYGHPQAERVIVIMGSAIGTCEEVVDELLSRGEKVGVLKVRLYRPFSAAHLLAALPESARAVAVLDRTKEPGALAEPLYLDVMTALAEAFNRGERETLPRTIGGRYGLSSKEFGPECVLAIFSELQAAQPKPRFTVGIYDDVTNLSLPLGENTLPAEAKLEALFYGLGSDGSVSATKKQHQNHRQLDPMVLPGLFCL</sequence>
<keyword evidence="11" id="KW-0670">Pyruvate</keyword>
<evidence type="ECO:0000259" key="9">
    <source>
        <dbReference type="Pfam" id="PF01855"/>
    </source>
</evidence>
<accession>A0A2X1QEI8</accession>
<keyword evidence="3" id="KW-0004">4Fe-4S</keyword>
<evidence type="ECO:0000256" key="4">
    <source>
        <dbReference type="ARBA" id="ARBA00022723"/>
    </source>
</evidence>
<dbReference type="PANTHER" id="PTHR32154:SF0">
    <property type="entry name" value="PYRUVATE-FLAVODOXIN OXIDOREDUCTASE-RELATED"/>
    <property type="match status" value="1"/>
</dbReference>
<dbReference type="PANTHER" id="PTHR32154">
    <property type="entry name" value="PYRUVATE-FLAVODOXIN OXIDOREDUCTASE-RELATED"/>
    <property type="match status" value="1"/>
</dbReference>
<dbReference type="Gene3D" id="3.40.50.970">
    <property type="match status" value="1"/>
</dbReference>
<dbReference type="GO" id="GO:0051539">
    <property type="term" value="F:4 iron, 4 sulfur cluster binding"/>
    <property type="evidence" value="ECO:0007669"/>
    <property type="project" value="UniProtKB-KW"/>
</dbReference>
<evidence type="ECO:0000313" key="11">
    <source>
        <dbReference type="EMBL" id="SPX53188.1"/>
    </source>
</evidence>
<dbReference type="InterPro" id="IPR009014">
    <property type="entry name" value="Transketo_C/PFOR_II"/>
</dbReference>
<name>A0A2X1QEI8_KLEPN</name>
<evidence type="ECO:0000256" key="6">
    <source>
        <dbReference type="ARBA" id="ARBA00023002"/>
    </source>
</evidence>
<evidence type="ECO:0000256" key="1">
    <source>
        <dbReference type="ARBA" id="ARBA00009032"/>
    </source>
</evidence>
<keyword evidence="6 11" id="KW-0560">Oxidoreductase</keyword>
<dbReference type="Pfam" id="PF01855">
    <property type="entry name" value="POR_N"/>
    <property type="match status" value="1"/>
</dbReference>
<evidence type="ECO:0000256" key="3">
    <source>
        <dbReference type="ARBA" id="ARBA00022485"/>
    </source>
</evidence>
<dbReference type="FunFam" id="3.40.50.970:FF:000012">
    <property type="entry name" value="Pyruvate:ferredoxin (Flavodoxin) oxidoreductase"/>
    <property type="match status" value="1"/>
</dbReference>
<dbReference type="GO" id="GO:0046872">
    <property type="term" value="F:metal ion binding"/>
    <property type="evidence" value="ECO:0007669"/>
    <property type="project" value="UniProtKB-KW"/>
</dbReference>
<evidence type="ECO:0000259" key="10">
    <source>
        <dbReference type="Pfam" id="PF17147"/>
    </source>
</evidence>
<evidence type="ECO:0000256" key="2">
    <source>
        <dbReference type="ARBA" id="ARBA00022448"/>
    </source>
</evidence>